<dbReference type="AlphaFoldDB" id="A0A8I1GFT5"/>
<dbReference type="RefSeq" id="WP_037238135.1">
    <property type="nucleotide sequence ID" value="NZ_JAEMUK010000078.1"/>
</dbReference>
<dbReference type="InterPro" id="IPR036197">
    <property type="entry name" value="NarG-like_sf"/>
</dbReference>
<evidence type="ECO:0000313" key="2">
    <source>
        <dbReference type="EMBL" id="MBJ7544279.1"/>
    </source>
</evidence>
<comment type="caution">
    <text evidence="2">The sequence shown here is derived from an EMBL/GenBank/DDBJ whole genome shotgun (WGS) entry which is preliminary data.</text>
</comment>
<evidence type="ECO:0000256" key="1">
    <source>
        <dbReference type="SAM" id="Phobius"/>
    </source>
</evidence>
<keyword evidence="1" id="KW-1133">Transmembrane helix</keyword>
<gene>
    <name evidence="2" type="primary">tcuB</name>
    <name evidence="2" type="ORF">JDN41_12060</name>
</gene>
<accession>A0A8I1GFT5</accession>
<feature type="transmembrane region" description="Helical" evidence="1">
    <location>
        <begin position="261"/>
        <end position="285"/>
    </location>
</feature>
<reference evidence="2 3" key="1">
    <citation type="submission" date="2020-12" db="EMBL/GenBank/DDBJ databases">
        <title>Revised draft genomes of Rhodomicrobium vannielii ATCC 17100 and Rhodomicrobium udaipurense JA643.</title>
        <authorList>
            <person name="Conners E.M."/>
            <person name="Davenport E.J."/>
            <person name="Bose A."/>
        </authorList>
    </citation>
    <scope>NUCLEOTIDE SEQUENCE [LARGE SCALE GENOMIC DNA]</scope>
    <source>
        <strain evidence="2 3">JA643</strain>
    </source>
</reference>
<dbReference type="SUPFAM" id="SSF103501">
    <property type="entry name" value="Respiratory nitrate reductase 1 gamma chain"/>
    <property type="match status" value="1"/>
</dbReference>
<evidence type="ECO:0000313" key="3">
    <source>
        <dbReference type="Proteomes" id="UP000623250"/>
    </source>
</evidence>
<dbReference type="NCBIfam" id="TIGR02484">
    <property type="entry name" value="CitB"/>
    <property type="match status" value="1"/>
</dbReference>
<dbReference type="InterPro" id="IPR012830">
    <property type="entry name" value="Citrate_utilization_prot_B"/>
</dbReference>
<feature type="transmembrane region" description="Helical" evidence="1">
    <location>
        <begin position="147"/>
        <end position="174"/>
    </location>
</feature>
<keyword evidence="3" id="KW-1185">Reference proteome</keyword>
<name>A0A8I1GFT5_9HYPH</name>
<dbReference type="EMBL" id="JAEMUK010000078">
    <property type="protein sequence ID" value="MBJ7544279.1"/>
    <property type="molecule type" value="Genomic_DNA"/>
</dbReference>
<organism evidence="2 3">
    <name type="scientific">Rhodomicrobium udaipurense</name>
    <dbReference type="NCBI Taxonomy" id="1202716"/>
    <lineage>
        <taxon>Bacteria</taxon>
        <taxon>Pseudomonadati</taxon>
        <taxon>Pseudomonadota</taxon>
        <taxon>Alphaproteobacteria</taxon>
        <taxon>Hyphomicrobiales</taxon>
        <taxon>Hyphomicrobiaceae</taxon>
        <taxon>Rhodomicrobium</taxon>
    </lineage>
</organism>
<dbReference type="Gene3D" id="1.20.950.20">
    <property type="entry name" value="Transmembrane di-heme cytochromes, Chain C"/>
    <property type="match status" value="1"/>
</dbReference>
<proteinExistence type="predicted"/>
<protein>
    <submittedName>
        <fullName evidence="2">Tricarballylate utilization 4Fe-4S protein TcuB</fullName>
    </submittedName>
</protein>
<feature type="transmembrane region" description="Helical" evidence="1">
    <location>
        <begin position="297"/>
        <end position="318"/>
    </location>
</feature>
<feature type="transmembrane region" description="Helical" evidence="1">
    <location>
        <begin position="324"/>
        <end position="344"/>
    </location>
</feature>
<keyword evidence="1" id="KW-0472">Membrane</keyword>
<feature type="transmembrane region" description="Helical" evidence="1">
    <location>
        <begin position="116"/>
        <end position="135"/>
    </location>
</feature>
<dbReference type="SUPFAM" id="SSF54862">
    <property type="entry name" value="4Fe-4S ferredoxins"/>
    <property type="match status" value="1"/>
</dbReference>
<dbReference type="Proteomes" id="UP000623250">
    <property type="component" value="Unassembled WGS sequence"/>
</dbReference>
<sequence>MRFPETPSPETPSPEKLAPLAEARRIATICAVCNYCNGFCEAMRAIERRGERASVEPKAAAAPAFSDGDLAYIAHLCHNCGNCLTSCQYEPPHVFAVDAPKALAEVRALSWRERPWLALAIFVAVVALTVAIVPWGTLTARHAGEGAFYAVIPWATMTAATLAPFLLGLALVGVRVARFWRAISRGNTRGGDSLWRAIPLAICDAATLRNLEGGGIACEQSTARRFLHHALAYGFLLCFAATCTATVYHHGFGWLAPYPLLSLPVILGTVGGIGMVIGAAGLAGVRTRSGAAFDTTGDFVLLAQLFAVAASGLALLALRDTAAMGLLLAVHLGTVLGFFATLPFGRFAHAPYRAAALLKAAMERRR</sequence>
<feature type="transmembrane region" description="Helical" evidence="1">
    <location>
        <begin position="230"/>
        <end position="249"/>
    </location>
</feature>
<keyword evidence="1" id="KW-0812">Transmembrane</keyword>